<dbReference type="InterPro" id="IPR018517">
    <property type="entry name" value="tRNA_hU_synthase_CS"/>
</dbReference>
<dbReference type="PROSITE" id="PS50103">
    <property type="entry name" value="ZF_C3H1"/>
    <property type="match status" value="2"/>
</dbReference>
<keyword evidence="8 25" id="KW-0288">FMN</keyword>
<evidence type="ECO:0000256" key="18">
    <source>
        <dbReference type="ARBA" id="ARBA00023242"/>
    </source>
</evidence>
<dbReference type="PANTHER" id="PTHR45846">
    <property type="entry name" value="TRNA-DIHYDROURIDINE(47) SYNTHASE [NAD(P)(+)]-LIKE"/>
    <property type="match status" value="1"/>
</dbReference>
<evidence type="ECO:0000256" key="20">
    <source>
        <dbReference type="ARBA" id="ARBA00048266"/>
    </source>
</evidence>
<keyword evidence="18" id="KW-0539">Nucleus</keyword>
<name>A0A061B0F7_CYBFA</name>
<evidence type="ECO:0000256" key="22">
    <source>
        <dbReference type="ARBA" id="ARBA00049447"/>
    </source>
</evidence>
<dbReference type="InterPro" id="IPR035587">
    <property type="entry name" value="DUS-like_FMN-bd"/>
</dbReference>
<dbReference type="Pfam" id="PF01207">
    <property type="entry name" value="Dus"/>
    <property type="match status" value="1"/>
</dbReference>
<keyword evidence="7 25" id="KW-0285">Flavoprotein</keyword>
<comment type="function">
    <text evidence="19">Catalyzes the synthesis of dihydrouridine, a modified base found in the D-loop of most tRNAs. Specifically modifies U47 in cytoplasmic tRNAs. Catalyzes the synthesis of dihydrouridine in some mRNAs, thereby affecting their translation.</text>
</comment>
<evidence type="ECO:0000256" key="13">
    <source>
        <dbReference type="ARBA" id="ARBA00022771"/>
    </source>
</evidence>
<evidence type="ECO:0000256" key="7">
    <source>
        <dbReference type="ARBA" id="ARBA00022630"/>
    </source>
</evidence>
<keyword evidence="14 24" id="KW-0862">Zinc</keyword>
<dbReference type="PhylomeDB" id="A0A061B0F7"/>
<feature type="region of interest" description="Disordered" evidence="26">
    <location>
        <begin position="232"/>
        <end position="273"/>
    </location>
</feature>
<dbReference type="SUPFAM" id="SSF51395">
    <property type="entry name" value="FMN-linked oxidoreductases"/>
    <property type="match status" value="1"/>
</dbReference>
<dbReference type="GO" id="GO:0003723">
    <property type="term" value="F:RNA binding"/>
    <property type="evidence" value="ECO:0007669"/>
    <property type="project" value="TreeGrafter"/>
</dbReference>
<comment type="cofactor">
    <cofactor evidence="1 25">
        <name>FMN</name>
        <dbReference type="ChEBI" id="CHEBI:58210"/>
    </cofactor>
</comment>
<evidence type="ECO:0000256" key="15">
    <source>
        <dbReference type="ARBA" id="ARBA00022857"/>
    </source>
</evidence>
<evidence type="ECO:0000256" key="6">
    <source>
        <dbReference type="ARBA" id="ARBA00022490"/>
    </source>
</evidence>
<dbReference type="GO" id="GO:0106414">
    <property type="term" value="F:mRNA dihydrouridine synthase activity"/>
    <property type="evidence" value="ECO:0007669"/>
    <property type="project" value="RHEA"/>
</dbReference>
<gene>
    <name evidence="28" type="ORF">CYFA0S_11e03576g</name>
</gene>
<dbReference type="EMBL" id="LK052896">
    <property type="protein sequence ID" value="CDR43301.1"/>
    <property type="molecule type" value="Genomic_DNA"/>
</dbReference>
<keyword evidence="16 25" id="KW-0560">Oxidoreductase</keyword>
<feature type="region of interest" description="Disordered" evidence="26">
    <location>
        <begin position="1"/>
        <end position="30"/>
    </location>
</feature>
<keyword evidence="9" id="KW-0507">mRNA processing</keyword>
<evidence type="ECO:0000256" key="25">
    <source>
        <dbReference type="RuleBase" id="RU291113"/>
    </source>
</evidence>
<dbReference type="AlphaFoldDB" id="A0A061B0F7"/>
<feature type="zinc finger region" description="C3H1-type" evidence="24">
    <location>
        <begin position="88"/>
        <end position="120"/>
    </location>
</feature>
<keyword evidence="11 24" id="KW-0479">Metal-binding</keyword>
<evidence type="ECO:0000256" key="16">
    <source>
        <dbReference type="ARBA" id="ARBA00023002"/>
    </source>
</evidence>
<dbReference type="Pfam" id="PF25585">
    <property type="entry name" value="zf-CCCH_DUS3L"/>
    <property type="match status" value="2"/>
</dbReference>
<feature type="region of interest" description="Disordered" evidence="26">
    <location>
        <begin position="46"/>
        <end position="85"/>
    </location>
</feature>
<dbReference type="GO" id="GO:0050660">
    <property type="term" value="F:flavin adenine dinucleotide binding"/>
    <property type="evidence" value="ECO:0007669"/>
    <property type="project" value="UniProtKB-UniRule"/>
</dbReference>
<dbReference type="PROSITE" id="PS01136">
    <property type="entry name" value="UPF0034"/>
    <property type="match status" value="1"/>
</dbReference>
<dbReference type="InterPro" id="IPR000571">
    <property type="entry name" value="Znf_CCCH"/>
</dbReference>
<dbReference type="Gene3D" id="3.20.20.70">
    <property type="entry name" value="Aldolase class I"/>
    <property type="match status" value="1"/>
</dbReference>
<feature type="domain" description="C3H1-type" evidence="27">
    <location>
        <begin position="133"/>
        <end position="156"/>
    </location>
</feature>
<dbReference type="PANTHER" id="PTHR45846:SF1">
    <property type="entry name" value="TRNA-DIHYDROURIDINE(47) SYNTHASE [NAD(P)(+)]-LIKE"/>
    <property type="match status" value="1"/>
</dbReference>
<keyword evidence="13 24" id="KW-0863">Zinc-finger</keyword>
<evidence type="ECO:0000256" key="8">
    <source>
        <dbReference type="ARBA" id="ARBA00022643"/>
    </source>
</evidence>
<evidence type="ECO:0000256" key="9">
    <source>
        <dbReference type="ARBA" id="ARBA00022664"/>
    </source>
</evidence>
<protein>
    <recommendedName>
        <fullName evidence="5 25">tRNA-dihydrouridine(47) synthase [NAD(P)(+)]</fullName>
        <ecNumber evidence="4 25">1.3.1.89</ecNumber>
    </recommendedName>
    <alternativeName>
        <fullName evidence="25">tRNA-dihydrouridine synthase 3</fullName>
    </alternativeName>
</protein>
<evidence type="ECO:0000259" key="27">
    <source>
        <dbReference type="PROSITE" id="PS50103"/>
    </source>
</evidence>
<comment type="catalytic activity">
    <reaction evidence="23">
        <text>5,6-dihydrouridine(47) in tRNA + NADP(+) = uridine(47) in tRNA + NADPH + H(+)</text>
        <dbReference type="Rhea" id="RHEA:53360"/>
        <dbReference type="Rhea" id="RHEA-COMP:13539"/>
        <dbReference type="Rhea" id="RHEA-COMP:13540"/>
        <dbReference type="ChEBI" id="CHEBI:15378"/>
        <dbReference type="ChEBI" id="CHEBI:57783"/>
        <dbReference type="ChEBI" id="CHEBI:58349"/>
        <dbReference type="ChEBI" id="CHEBI:65315"/>
        <dbReference type="ChEBI" id="CHEBI:74443"/>
        <dbReference type="EC" id="1.3.1.89"/>
    </reaction>
    <physiologicalReaction direction="right-to-left" evidence="23">
        <dbReference type="Rhea" id="RHEA:53362"/>
    </physiologicalReaction>
</comment>
<evidence type="ECO:0000256" key="24">
    <source>
        <dbReference type="PROSITE-ProRule" id="PRU00723"/>
    </source>
</evidence>
<comment type="subcellular location">
    <subcellularLocation>
        <location evidence="3">Cytoplasm</location>
    </subcellularLocation>
    <subcellularLocation>
        <location evidence="2">Nucleus</location>
    </subcellularLocation>
</comment>
<comment type="catalytic activity">
    <reaction evidence="20">
        <text>5,6-dihydrouridine(47) in tRNA + NAD(+) = uridine(47) in tRNA + NADH + H(+)</text>
        <dbReference type="Rhea" id="RHEA:53364"/>
        <dbReference type="Rhea" id="RHEA-COMP:13539"/>
        <dbReference type="Rhea" id="RHEA-COMP:13540"/>
        <dbReference type="ChEBI" id="CHEBI:15378"/>
        <dbReference type="ChEBI" id="CHEBI:57540"/>
        <dbReference type="ChEBI" id="CHEBI:57945"/>
        <dbReference type="ChEBI" id="CHEBI:65315"/>
        <dbReference type="ChEBI" id="CHEBI:74443"/>
        <dbReference type="EC" id="1.3.1.89"/>
    </reaction>
    <physiologicalReaction direction="right-to-left" evidence="20">
        <dbReference type="Rhea" id="RHEA:53366"/>
    </physiologicalReaction>
</comment>
<evidence type="ECO:0000256" key="1">
    <source>
        <dbReference type="ARBA" id="ARBA00001917"/>
    </source>
</evidence>
<evidence type="ECO:0000256" key="23">
    <source>
        <dbReference type="ARBA" id="ARBA00049513"/>
    </source>
</evidence>
<dbReference type="GO" id="GO:0005737">
    <property type="term" value="C:cytoplasm"/>
    <property type="evidence" value="ECO:0007669"/>
    <property type="project" value="UniProtKB-SubCell"/>
</dbReference>
<evidence type="ECO:0000256" key="11">
    <source>
        <dbReference type="ARBA" id="ARBA00022723"/>
    </source>
</evidence>
<dbReference type="FunFam" id="3.20.20.70:FF:000145">
    <property type="entry name" value="tRNA-dihydrouridine(47) synthase [NAD(P)(+)]"/>
    <property type="match status" value="1"/>
</dbReference>
<keyword evidence="6" id="KW-0963">Cytoplasm</keyword>
<dbReference type="SMART" id="SM00356">
    <property type="entry name" value="ZnF_C3H1"/>
    <property type="match status" value="2"/>
</dbReference>
<dbReference type="GO" id="GO:0005634">
    <property type="term" value="C:nucleus"/>
    <property type="evidence" value="ECO:0007669"/>
    <property type="project" value="UniProtKB-SubCell"/>
</dbReference>
<dbReference type="InterPro" id="IPR013785">
    <property type="entry name" value="Aldolase_TIM"/>
</dbReference>
<dbReference type="SUPFAM" id="SSF90229">
    <property type="entry name" value="CCCH zinc finger"/>
    <property type="match status" value="1"/>
</dbReference>
<accession>A0A061B0F7</accession>
<comment type="catalytic activity">
    <reaction evidence="21">
        <text>a 5,6-dihydrouridine in mRNA + NAD(+) = a uridine in mRNA + NADH + H(+)</text>
        <dbReference type="Rhea" id="RHEA:69851"/>
        <dbReference type="Rhea" id="RHEA-COMP:14658"/>
        <dbReference type="Rhea" id="RHEA-COMP:17789"/>
        <dbReference type="ChEBI" id="CHEBI:15378"/>
        <dbReference type="ChEBI" id="CHEBI:57540"/>
        <dbReference type="ChEBI" id="CHEBI:57945"/>
        <dbReference type="ChEBI" id="CHEBI:65315"/>
        <dbReference type="ChEBI" id="CHEBI:74443"/>
    </reaction>
    <physiologicalReaction direction="right-to-left" evidence="21">
        <dbReference type="Rhea" id="RHEA:69853"/>
    </physiologicalReaction>
</comment>
<evidence type="ECO:0000256" key="14">
    <source>
        <dbReference type="ARBA" id="ARBA00022833"/>
    </source>
</evidence>
<evidence type="ECO:0000256" key="26">
    <source>
        <dbReference type="SAM" id="MobiDB-lite"/>
    </source>
</evidence>
<organism evidence="28">
    <name type="scientific">Cyberlindnera fabianii</name>
    <name type="common">Yeast</name>
    <name type="synonym">Hansenula fabianii</name>
    <dbReference type="NCBI Taxonomy" id="36022"/>
    <lineage>
        <taxon>Eukaryota</taxon>
        <taxon>Fungi</taxon>
        <taxon>Dikarya</taxon>
        <taxon>Ascomycota</taxon>
        <taxon>Saccharomycotina</taxon>
        <taxon>Saccharomycetes</taxon>
        <taxon>Phaffomycetales</taxon>
        <taxon>Phaffomycetaceae</taxon>
        <taxon>Cyberlindnera</taxon>
    </lineage>
</organism>
<evidence type="ECO:0000256" key="21">
    <source>
        <dbReference type="ARBA" id="ARBA00048342"/>
    </source>
</evidence>
<feature type="zinc finger region" description="C3H1-type" evidence="24">
    <location>
        <begin position="133"/>
        <end position="156"/>
    </location>
</feature>
<evidence type="ECO:0000256" key="2">
    <source>
        <dbReference type="ARBA" id="ARBA00004123"/>
    </source>
</evidence>
<keyword evidence="17 25" id="KW-0520">NAD</keyword>
<reference evidence="28" key="1">
    <citation type="journal article" date="2014" name="Genome Announc.">
        <title>Genome sequence of the yeast Cyberlindnera fabianii (Hansenula fabianii).</title>
        <authorList>
            <person name="Freel K.C."/>
            <person name="Sarilar V."/>
            <person name="Neuveglise C."/>
            <person name="Devillers H."/>
            <person name="Friedrich A."/>
            <person name="Schacherer J."/>
        </authorList>
    </citation>
    <scope>NUCLEOTIDE SEQUENCE</scope>
    <source>
        <strain evidence="28">YJS4271</strain>
    </source>
</reference>
<evidence type="ECO:0000313" key="28">
    <source>
        <dbReference type="EMBL" id="CDR43301.1"/>
    </source>
</evidence>
<feature type="compositionally biased region" description="Basic residues" evidence="26">
    <location>
        <begin position="68"/>
        <end position="79"/>
    </location>
</feature>
<evidence type="ECO:0000256" key="10">
    <source>
        <dbReference type="ARBA" id="ARBA00022694"/>
    </source>
</evidence>
<dbReference type="Gene3D" id="4.10.1000.10">
    <property type="entry name" value="Zinc finger, CCCH-type"/>
    <property type="match status" value="1"/>
</dbReference>
<evidence type="ECO:0000256" key="19">
    <source>
        <dbReference type="ARBA" id="ARBA00045934"/>
    </source>
</evidence>
<dbReference type="OrthoDB" id="259935at2759"/>
<keyword evidence="12" id="KW-0677">Repeat</keyword>
<dbReference type="GO" id="GO:0008270">
    <property type="term" value="F:zinc ion binding"/>
    <property type="evidence" value="ECO:0007669"/>
    <property type="project" value="UniProtKB-KW"/>
</dbReference>
<comment type="catalytic activity">
    <reaction evidence="22">
        <text>a 5,6-dihydrouridine in mRNA + NADP(+) = a uridine in mRNA + NADPH + H(+)</text>
        <dbReference type="Rhea" id="RHEA:69855"/>
        <dbReference type="Rhea" id="RHEA-COMP:14658"/>
        <dbReference type="Rhea" id="RHEA-COMP:17789"/>
        <dbReference type="ChEBI" id="CHEBI:15378"/>
        <dbReference type="ChEBI" id="CHEBI:57783"/>
        <dbReference type="ChEBI" id="CHEBI:58349"/>
        <dbReference type="ChEBI" id="CHEBI:65315"/>
        <dbReference type="ChEBI" id="CHEBI:74443"/>
    </reaction>
    <physiologicalReaction direction="right-to-left" evidence="22">
        <dbReference type="Rhea" id="RHEA:69857"/>
    </physiologicalReaction>
</comment>
<evidence type="ECO:0000256" key="17">
    <source>
        <dbReference type="ARBA" id="ARBA00023027"/>
    </source>
</evidence>
<dbReference type="VEuPathDB" id="FungiDB:BON22_2964"/>
<evidence type="ECO:0000256" key="5">
    <source>
        <dbReference type="ARBA" id="ARBA00022143"/>
    </source>
</evidence>
<evidence type="ECO:0000256" key="4">
    <source>
        <dbReference type="ARBA" id="ARBA00012376"/>
    </source>
</evidence>
<evidence type="ECO:0000256" key="12">
    <source>
        <dbReference type="ARBA" id="ARBA00022737"/>
    </source>
</evidence>
<feature type="domain" description="C3H1-type" evidence="27">
    <location>
        <begin position="88"/>
        <end position="120"/>
    </location>
</feature>
<dbReference type="EC" id="1.3.1.89" evidence="4 25"/>
<feature type="compositionally biased region" description="Low complexity" evidence="26">
    <location>
        <begin position="245"/>
        <end position="264"/>
    </location>
</feature>
<keyword evidence="10 25" id="KW-0819">tRNA processing</keyword>
<dbReference type="InterPro" id="IPR036855">
    <property type="entry name" value="Znf_CCCH_sf"/>
</dbReference>
<feature type="compositionally biased region" description="Basic and acidic residues" evidence="26">
    <location>
        <begin position="48"/>
        <end position="60"/>
    </location>
</feature>
<sequence>MTEDTLKRPASPSREPDAKKPKADEPQKGIAYVKKEFIVDAAPVAIIDDDKAEQSTDRNESSTSNGKNGKKGKKNRGQNKNRDLRQQQEEIKLCSFLIDPDMGKECKFGADKCRYTHDLELYLSKKEKDIEGPCPVFNALGYCPDGFKCRFLHSHLTDDNKLIKDMAKYEEVKKTNHTLNVATYDQKTSLIKRTFQFTKADEVNKIMDSIQDENKKKDAEKKVNAAIKRAGGVVSEKTTEEASEDTASTSGETAVTPETETTTPEEPREETKDTMNDYVESKFYASEKKKLDLVGKKIVSPLTTVGNLPYRRLMRTLGADVTYSEMALSMPVIQGTNSEWALPKAHSSEYPGFGIQIAASKHWQAAKATEALSSFCPNVSEINLNSGCPIDLLYRQGAGSGLLDQPARLLRVLQSMNYCSGEIPTTLKIRTGTRDAHPMAHNLVKRVVNETQTAAITLHGRSRQQRYTKVANWDYIAEVGQVVRETEAETMDDKDRRDFQRINFVGNGDCYNWDDWYRATDNEYIDSVMVARGALIKPWIFEEVNAMQYLDKSATERLEILKTYSNFALEHWGSDEFGVAQSRRFLCEFMSFFHRYIPYGILERYPIKLNERPQNWKGRNELETLLGSNDYKDWIKISEMFLGPAGENFNFTPKHKSSSYETPKN</sequence>
<dbReference type="CDD" id="cd02801">
    <property type="entry name" value="DUS_like_FMN"/>
    <property type="match status" value="1"/>
</dbReference>
<dbReference type="GO" id="GO:0006397">
    <property type="term" value="P:mRNA processing"/>
    <property type="evidence" value="ECO:0007669"/>
    <property type="project" value="UniProtKB-KW"/>
</dbReference>
<proteinExistence type="inferred from homology"/>
<feature type="compositionally biased region" description="Basic and acidic residues" evidence="26">
    <location>
        <begin position="14"/>
        <end position="30"/>
    </location>
</feature>
<keyword evidence="15 25" id="KW-0521">NADP</keyword>
<comment type="similarity">
    <text evidence="25">Belongs to the dus family. Dus3 subfamily.</text>
</comment>
<dbReference type="GO" id="GO:0102265">
    <property type="term" value="F:tRNA-dihydrouridine47 synthase activity"/>
    <property type="evidence" value="ECO:0007669"/>
    <property type="project" value="UniProtKB-EC"/>
</dbReference>
<evidence type="ECO:0000256" key="3">
    <source>
        <dbReference type="ARBA" id="ARBA00004496"/>
    </source>
</evidence>